<dbReference type="AlphaFoldDB" id="A0A6A4GFG2"/>
<evidence type="ECO:0000313" key="2">
    <source>
        <dbReference type="Proteomes" id="UP000799118"/>
    </source>
</evidence>
<organism evidence="1 2">
    <name type="scientific">Gymnopus androsaceus JB14</name>
    <dbReference type="NCBI Taxonomy" id="1447944"/>
    <lineage>
        <taxon>Eukaryota</taxon>
        <taxon>Fungi</taxon>
        <taxon>Dikarya</taxon>
        <taxon>Basidiomycota</taxon>
        <taxon>Agaricomycotina</taxon>
        <taxon>Agaricomycetes</taxon>
        <taxon>Agaricomycetidae</taxon>
        <taxon>Agaricales</taxon>
        <taxon>Marasmiineae</taxon>
        <taxon>Omphalotaceae</taxon>
        <taxon>Gymnopus</taxon>
    </lineage>
</organism>
<dbReference type="EMBL" id="ML770210">
    <property type="protein sequence ID" value="KAE9384147.1"/>
    <property type="molecule type" value="Genomic_DNA"/>
</dbReference>
<proteinExistence type="predicted"/>
<reference evidence="1" key="1">
    <citation type="journal article" date="2019" name="Environ. Microbiol.">
        <title>Fungal ecological strategies reflected in gene transcription - a case study of two litter decomposers.</title>
        <authorList>
            <person name="Barbi F."/>
            <person name="Kohler A."/>
            <person name="Barry K."/>
            <person name="Baskaran P."/>
            <person name="Daum C."/>
            <person name="Fauchery L."/>
            <person name="Ihrmark K."/>
            <person name="Kuo A."/>
            <person name="LaButti K."/>
            <person name="Lipzen A."/>
            <person name="Morin E."/>
            <person name="Grigoriev I.V."/>
            <person name="Henrissat B."/>
            <person name="Lindahl B."/>
            <person name="Martin F."/>
        </authorList>
    </citation>
    <scope>NUCLEOTIDE SEQUENCE</scope>
    <source>
        <strain evidence="1">JB14</strain>
    </source>
</reference>
<dbReference type="Proteomes" id="UP000799118">
    <property type="component" value="Unassembled WGS sequence"/>
</dbReference>
<keyword evidence="2" id="KW-1185">Reference proteome</keyword>
<name>A0A6A4GFG2_9AGAR</name>
<gene>
    <name evidence="1" type="ORF">BT96DRAFT_1008375</name>
</gene>
<protein>
    <submittedName>
        <fullName evidence="1">Uncharacterized protein</fullName>
    </submittedName>
</protein>
<evidence type="ECO:0000313" key="1">
    <source>
        <dbReference type="EMBL" id="KAE9384147.1"/>
    </source>
</evidence>
<accession>A0A6A4GFG2</accession>
<sequence length="213" mass="24398">MNTEQQALYNYRSFQFERAISAWERQRNDVNAAVVLAFAFIEYSKVAHLRRACDPNPSFPTEFYNELLHMHGLVYHAIPSAVTAAATAWNPSIGKQYSRNRPFPFVLFEERSFHDGAQTVVYTGDNCFYSHPTVRDAVAFMNNFYRERVPIEQRDLEWHGPEYGNVELRVAMEHVYTKAGGGKAGIDVAWELVEDDLDESEGEGEDGMDSEKE</sequence>